<dbReference type="OrthoDB" id="10512306at2759"/>
<comment type="caution">
    <text evidence="2">The sequence shown here is derived from an EMBL/GenBank/DDBJ whole genome shotgun (WGS) entry which is preliminary data.</text>
</comment>
<keyword evidence="1" id="KW-0812">Transmembrane</keyword>
<evidence type="ECO:0000313" key="2">
    <source>
        <dbReference type="EMBL" id="KAF0541490.1"/>
    </source>
</evidence>
<dbReference type="AlphaFoldDB" id="A0A8H4AXH7"/>
<organism evidence="2 3">
    <name type="scientific">Gigaspora margarita</name>
    <dbReference type="NCBI Taxonomy" id="4874"/>
    <lineage>
        <taxon>Eukaryota</taxon>
        <taxon>Fungi</taxon>
        <taxon>Fungi incertae sedis</taxon>
        <taxon>Mucoromycota</taxon>
        <taxon>Glomeromycotina</taxon>
        <taxon>Glomeromycetes</taxon>
        <taxon>Diversisporales</taxon>
        <taxon>Gigasporaceae</taxon>
        <taxon>Gigaspora</taxon>
    </lineage>
</organism>
<accession>A0A8H4AXH7</accession>
<feature type="transmembrane region" description="Helical" evidence="1">
    <location>
        <begin position="25"/>
        <end position="48"/>
    </location>
</feature>
<keyword evidence="1" id="KW-1133">Transmembrane helix</keyword>
<keyword evidence="3" id="KW-1185">Reference proteome</keyword>
<protein>
    <submittedName>
        <fullName evidence="2">Uncharacterized protein</fullName>
    </submittedName>
</protein>
<sequence length="195" mass="22970">MAVFAIICLFSHILSYKLHSKKFEAINSAILRLGLIIPNFILSILFIVHYSKDKQELYLPSITIFTVYNGINDPVVGNEFRKQGLVTVLTILATTDYEYLAIWKNMPRFNETEIDYKYLTIMKDDPESDKAKIDYEYLKILKDELKPDEIKQIKQINMFRQIFRLAIIYGALFDIFLRNIPQIVIQVRIHCYIHL</sequence>
<dbReference type="EMBL" id="WTPW01000152">
    <property type="protein sequence ID" value="KAF0541490.1"/>
    <property type="molecule type" value="Genomic_DNA"/>
</dbReference>
<proteinExistence type="predicted"/>
<dbReference type="Proteomes" id="UP000439903">
    <property type="component" value="Unassembled WGS sequence"/>
</dbReference>
<gene>
    <name evidence="2" type="ORF">F8M41_005416</name>
</gene>
<reference evidence="2 3" key="1">
    <citation type="journal article" date="2019" name="Environ. Microbiol.">
        <title>At the nexus of three kingdoms: the genome of the mycorrhizal fungus Gigaspora margarita provides insights into plant, endobacterial and fungal interactions.</title>
        <authorList>
            <person name="Venice F."/>
            <person name="Ghignone S."/>
            <person name="Salvioli di Fossalunga A."/>
            <person name="Amselem J."/>
            <person name="Novero M."/>
            <person name="Xianan X."/>
            <person name="Sedzielewska Toro K."/>
            <person name="Morin E."/>
            <person name="Lipzen A."/>
            <person name="Grigoriev I.V."/>
            <person name="Henrissat B."/>
            <person name="Martin F.M."/>
            <person name="Bonfante P."/>
        </authorList>
    </citation>
    <scope>NUCLEOTIDE SEQUENCE [LARGE SCALE GENOMIC DNA]</scope>
    <source>
        <strain evidence="2 3">BEG34</strain>
    </source>
</reference>
<keyword evidence="1" id="KW-0472">Membrane</keyword>
<evidence type="ECO:0000313" key="3">
    <source>
        <dbReference type="Proteomes" id="UP000439903"/>
    </source>
</evidence>
<name>A0A8H4AXH7_GIGMA</name>
<evidence type="ECO:0000256" key="1">
    <source>
        <dbReference type="SAM" id="Phobius"/>
    </source>
</evidence>